<evidence type="ECO:0000256" key="2">
    <source>
        <dbReference type="ARBA" id="ARBA00022723"/>
    </source>
</evidence>
<organism evidence="5 6">
    <name type="scientific">Streptomyces montanisoli</name>
    <dbReference type="NCBI Taxonomy" id="2798581"/>
    <lineage>
        <taxon>Bacteria</taxon>
        <taxon>Bacillati</taxon>
        <taxon>Actinomycetota</taxon>
        <taxon>Actinomycetes</taxon>
        <taxon>Kitasatosporales</taxon>
        <taxon>Streptomycetaceae</taxon>
        <taxon>Streptomyces</taxon>
    </lineage>
</organism>
<dbReference type="InterPro" id="IPR006385">
    <property type="entry name" value="HAD_hydro_SerB1"/>
</dbReference>
<protein>
    <submittedName>
        <fullName evidence="5">HAD-IB family hydrolase</fullName>
    </submittedName>
</protein>
<evidence type="ECO:0000256" key="3">
    <source>
        <dbReference type="ARBA" id="ARBA00022801"/>
    </source>
</evidence>
<name>A0A940MEZ1_9ACTN</name>
<dbReference type="SUPFAM" id="SSF56784">
    <property type="entry name" value="HAD-like"/>
    <property type="match status" value="1"/>
</dbReference>
<evidence type="ECO:0000313" key="6">
    <source>
        <dbReference type="Proteomes" id="UP000670475"/>
    </source>
</evidence>
<dbReference type="GO" id="GO:0016787">
    <property type="term" value="F:hydrolase activity"/>
    <property type="evidence" value="ECO:0007669"/>
    <property type="project" value="UniProtKB-KW"/>
</dbReference>
<gene>
    <name evidence="5" type="ORF">JFN87_14910</name>
</gene>
<accession>A0A940MEZ1</accession>
<dbReference type="RefSeq" id="WP_209340529.1">
    <property type="nucleotide sequence ID" value="NZ_JAGIQL010000051.1"/>
</dbReference>
<dbReference type="Gene3D" id="3.40.50.1000">
    <property type="entry name" value="HAD superfamily/HAD-like"/>
    <property type="match status" value="1"/>
</dbReference>
<dbReference type="AlphaFoldDB" id="A0A940MEZ1"/>
<dbReference type="InterPro" id="IPR050582">
    <property type="entry name" value="HAD-like_SerB"/>
</dbReference>
<sequence length="227" mass="24401">MGAARFAFFDVDETLIDVKSMFSFLDFHLADPVRYQEVVGRLAAMAADGVPRERTNRLYYRAYAGMSQESVARSGREWFGTHAARPGFFHGEVVAELTGLRARGAAIVLVSGSFRACLDPIAAHLGASHVLCTEPETAAGRYTGRVPGAPMIGERKAAAARALMRQAGARPQDCFAYGDHPSDLPLLRSVGSAGVVGDAPELVENATRFGWTRLRQAVPAEPIHEGA</sequence>
<dbReference type="GO" id="GO:0046872">
    <property type="term" value="F:metal ion binding"/>
    <property type="evidence" value="ECO:0007669"/>
    <property type="project" value="UniProtKB-KW"/>
</dbReference>
<dbReference type="EMBL" id="JAGIQL010000051">
    <property type="protein sequence ID" value="MBP0458780.1"/>
    <property type="molecule type" value="Genomic_DNA"/>
</dbReference>
<dbReference type="InterPro" id="IPR023214">
    <property type="entry name" value="HAD_sf"/>
</dbReference>
<proteinExistence type="inferred from homology"/>
<dbReference type="Gene3D" id="1.20.1440.100">
    <property type="entry name" value="SG protein - dephosphorylation function"/>
    <property type="match status" value="1"/>
</dbReference>
<dbReference type="Pfam" id="PF12710">
    <property type="entry name" value="HAD"/>
    <property type="match status" value="1"/>
</dbReference>
<dbReference type="InterPro" id="IPR036412">
    <property type="entry name" value="HAD-like_sf"/>
</dbReference>
<evidence type="ECO:0000313" key="5">
    <source>
        <dbReference type="EMBL" id="MBP0458780.1"/>
    </source>
</evidence>
<reference evidence="5" key="1">
    <citation type="submission" date="2021-03" db="EMBL/GenBank/DDBJ databases">
        <title>Whole genome sequence of Streptomyces bomunensis MMS17-BM035.</title>
        <authorList>
            <person name="Lee J.H."/>
        </authorList>
    </citation>
    <scope>NUCLEOTIDE SEQUENCE</scope>
    <source>
        <strain evidence="5">MMS17-BM035</strain>
    </source>
</reference>
<dbReference type="NCBIfam" id="TIGR01490">
    <property type="entry name" value="HAD-SF-IB-hyp1"/>
    <property type="match status" value="1"/>
</dbReference>
<comment type="caution">
    <text evidence="5">The sequence shown here is derived from an EMBL/GenBank/DDBJ whole genome shotgun (WGS) entry which is preliminary data.</text>
</comment>
<keyword evidence="4" id="KW-0460">Magnesium</keyword>
<evidence type="ECO:0000256" key="4">
    <source>
        <dbReference type="ARBA" id="ARBA00022842"/>
    </source>
</evidence>
<evidence type="ECO:0000256" key="1">
    <source>
        <dbReference type="ARBA" id="ARBA00009184"/>
    </source>
</evidence>
<keyword evidence="3 5" id="KW-0378">Hydrolase</keyword>
<dbReference type="Proteomes" id="UP000670475">
    <property type="component" value="Unassembled WGS sequence"/>
</dbReference>
<dbReference type="PANTHER" id="PTHR43344">
    <property type="entry name" value="PHOSPHOSERINE PHOSPHATASE"/>
    <property type="match status" value="1"/>
</dbReference>
<dbReference type="NCBIfam" id="TIGR01488">
    <property type="entry name" value="HAD-SF-IB"/>
    <property type="match status" value="1"/>
</dbReference>
<keyword evidence="6" id="KW-1185">Reference proteome</keyword>
<keyword evidence="2" id="KW-0479">Metal-binding</keyword>
<comment type="similarity">
    <text evidence="1">Belongs to the HAD-like hydrolase superfamily. SerB family.</text>
</comment>
<dbReference type="PANTHER" id="PTHR43344:SF13">
    <property type="entry name" value="PHOSPHATASE RV3661-RELATED"/>
    <property type="match status" value="1"/>
</dbReference>